<evidence type="ECO:0000313" key="3">
    <source>
        <dbReference type="Proteomes" id="UP001165121"/>
    </source>
</evidence>
<evidence type="ECO:0000256" key="1">
    <source>
        <dbReference type="SAM" id="MobiDB-lite"/>
    </source>
</evidence>
<dbReference type="AlphaFoldDB" id="A0A9W6TL51"/>
<keyword evidence="3" id="KW-1185">Reference proteome</keyword>
<dbReference type="EMBL" id="BSXT01000035">
    <property type="protein sequence ID" value="GMF15432.1"/>
    <property type="molecule type" value="Genomic_DNA"/>
</dbReference>
<feature type="region of interest" description="Disordered" evidence="1">
    <location>
        <begin position="55"/>
        <end position="115"/>
    </location>
</feature>
<feature type="compositionally biased region" description="Basic and acidic residues" evidence="1">
    <location>
        <begin position="80"/>
        <end position="115"/>
    </location>
</feature>
<dbReference type="Proteomes" id="UP001165121">
    <property type="component" value="Unassembled WGS sequence"/>
</dbReference>
<dbReference type="OrthoDB" id="10580283at2759"/>
<accession>A0A9W6TL51</accession>
<proteinExistence type="predicted"/>
<sequence>MLKKVNILVDSYKVYNDPRLRFDQDNTTVNFTSGCRPVACPVVQSYSSRAAIARLGAGTPDPNGEHNVAEATGKSGQHTQQERHRQSNREAHHAQPGEHLGQRDARAERDHEAVGHQVREAAAEAHFPFSSSDAEVGGPLGFFDLDGVGLVRVGHGVVK</sequence>
<gene>
    <name evidence="2" type="ORF">Pfra01_000042400</name>
</gene>
<reference evidence="2" key="1">
    <citation type="submission" date="2023-04" db="EMBL/GenBank/DDBJ databases">
        <title>Phytophthora fragariaefolia NBRC 109709.</title>
        <authorList>
            <person name="Ichikawa N."/>
            <person name="Sato H."/>
            <person name="Tonouchi N."/>
        </authorList>
    </citation>
    <scope>NUCLEOTIDE SEQUENCE</scope>
    <source>
        <strain evidence="2">NBRC 109709</strain>
    </source>
</reference>
<name>A0A9W6TL51_9STRA</name>
<evidence type="ECO:0000313" key="2">
    <source>
        <dbReference type="EMBL" id="GMF15432.1"/>
    </source>
</evidence>
<comment type="caution">
    <text evidence="2">The sequence shown here is derived from an EMBL/GenBank/DDBJ whole genome shotgun (WGS) entry which is preliminary data.</text>
</comment>
<organism evidence="2 3">
    <name type="scientific">Phytophthora fragariaefolia</name>
    <dbReference type="NCBI Taxonomy" id="1490495"/>
    <lineage>
        <taxon>Eukaryota</taxon>
        <taxon>Sar</taxon>
        <taxon>Stramenopiles</taxon>
        <taxon>Oomycota</taxon>
        <taxon>Peronosporomycetes</taxon>
        <taxon>Peronosporales</taxon>
        <taxon>Peronosporaceae</taxon>
        <taxon>Phytophthora</taxon>
    </lineage>
</organism>
<protein>
    <submittedName>
        <fullName evidence="2">Unnamed protein product</fullName>
    </submittedName>
</protein>